<proteinExistence type="predicted"/>
<evidence type="ECO:0000313" key="3">
    <source>
        <dbReference type="Proteomes" id="UP001163846"/>
    </source>
</evidence>
<feature type="signal peptide" evidence="1">
    <location>
        <begin position="1"/>
        <end position="27"/>
    </location>
</feature>
<name>A0AA38UK16_9AGAR</name>
<keyword evidence="3" id="KW-1185">Reference proteome</keyword>
<sequence>MFLFRLSSLRPLVASMFLLLIIVSSLAVPIPSPGDGGRDAPRDYVFQFHRQRRVGGSNRSVSYDIRPIGPQEILTWTLVLLGPSHSGFFGFRTEQTKSGQWDAVRREKSLNGAKVYPAQNSPPFVVGTARMSQDTMIRFLEEVSSRIKQDKYNELANVPFQYYSLSTAG</sequence>
<dbReference type="EMBL" id="MU805959">
    <property type="protein sequence ID" value="KAJ3844154.1"/>
    <property type="molecule type" value="Genomic_DNA"/>
</dbReference>
<keyword evidence="1" id="KW-0732">Signal</keyword>
<protein>
    <submittedName>
        <fullName evidence="2">Uncharacterized protein</fullName>
    </submittedName>
</protein>
<reference evidence="2" key="1">
    <citation type="submission" date="2022-08" db="EMBL/GenBank/DDBJ databases">
        <authorList>
            <consortium name="DOE Joint Genome Institute"/>
            <person name="Min B."/>
            <person name="Riley R."/>
            <person name="Sierra-Patev S."/>
            <person name="Naranjo-Ortiz M."/>
            <person name="Looney B."/>
            <person name="Konkel Z."/>
            <person name="Slot J.C."/>
            <person name="Sakamoto Y."/>
            <person name="Steenwyk J.L."/>
            <person name="Rokas A."/>
            <person name="Carro J."/>
            <person name="Camarero S."/>
            <person name="Ferreira P."/>
            <person name="Molpeceres G."/>
            <person name="Ruiz-Duenas F.J."/>
            <person name="Serrano A."/>
            <person name="Henrissat B."/>
            <person name="Drula E."/>
            <person name="Hughes K.W."/>
            <person name="Mata J.L."/>
            <person name="Ishikawa N.K."/>
            <person name="Vargas-Isla R."/>
            <person name="Ushijima S."/>
            <person name="Smith C.A."/>
            <person name="Ahrendt S."/>
            <person name="Andreopoulos W."/>
            <person name="He G."/>
            <person name="Labutti K."/>
            <person name="Lipzen A."/>
            <person name="Ng V."/>
            <person name="Sandor L."/>
            <person name="Barry K."/>
            <person name="Martinez A.T."/>
            <person name="Xiao Y."/>
            <person name="Gibbons J.G."/>
            <person name="Terashima K."/>
            <person name="Hibbett D.S."/>
            <person name="Grigoriev I.V."/>
        </authorList>
    </citation>
    <scope>NUCLEOTIDE SEQUENCE</scope>
    <source>
        <strain evidence="2">TFB9207</strain>
    </source>
</reference>
<comment type="caution">
    <text evidence="2">The sequence shown here is derived from an EMBL/GenBank/DDBJ whole genome shotgun (WGS) entry which is preliminary data.</text>
</comment>
<accession>A0AA38UK16</accession>
<dbReference type="AlphaFoldDB" id="A0AA38UK16"/>
<organism evidence="2 3">
    <name type="scientific">Lentinula raphanica</name>
    <dbReference type="NCBI Taxonomy" id="153919"/>
    <lineage>
        <taxon>Eukaryota</taxon>
        <taxon>Fungi</taxon>
        <taxon>Dikarya</taxon>
        <taxon>Basidiomycota</taxon>
        <taxon>Agaricomycotina</taxon>
        <taxon>Agaricomycetes</taxon>
        <taxon>Agaricomycetidae</taxon>
        <taxon>Agaricales</taxon>
        <taxon>Marasmiineae</taxon>
        <taxon>Omphalotaceae</taxon>
        <taxon>Lentinula</taxon>
    </lineage>
</organism>
<feature type="chain" id="PRO_5041455731" evidence="1">
    <location>
        <begin position="28"/>
        <end position="169"/>
    </location>
</feature>
<gene>
    <name evidence="2" type="ORF">F5878DRAFT_171514</name>
</gene>
<evidence type="ECO:0000313" key="2">
    <source>
        <dbReference type="EMBL" id="KAJ3844154.1"/>
    </source>
</evidence>
<dbReference type="Proteomes" id="UP001163846">
    <property type="component" value="Unassembled WGS sequence"/>
</dbReference>
<evidence type="ECO:0000256" key="1">
    <source>
        <dbReference type="SAM" id="SignalP"/>
    </source>
</evidence>